<sequence length="106" mass="11867">MTQPSVQALLLLSLFLPPAMSRTTTVRGPPPSLLSQDLDWDTSSELGRRSQSIEQVGVDECPSNAIVRETCQVCVKIVRDVRDLPCVLQEQTQRATMVRIMARLWT</sequence>
<reference evidence="2" key="1">
    <citation type="submission" date="2007-05" db="EMBL/GenBank/DDBJ databases">
        <authorList>
            <person name="Douchkov D."/>
            <person name="Schweizer P."/>
        </authorList>
    </citation>
    <scope>NUCLEOTIDE SEQUENCE</scope>
    <source>
        <tissue evidence="2">Salivary gland</tissue>
    </source>
</reference>
<feature type="signal peptide" evidence="1">
    <location>
        <begin position="1"/>
        <end position="21"/>
    </location>
</feature>
<reference evidence="2" key="2">
    <citation type="journal article" date="2008" name="Insect Biochem. Mol. Biol.">
        <title>An insight into the sialome of the soft tick, Ornithodorus parkeri.</title>
        <authorList>
            <person name="Francischetti I.M."/>
            <person name="Mans B.J."/>
            <person name="Meng Z."/>
            <person name="Gudderra N."/>
            <person name="Veenstra T.D."/>
            <person name="Pham V.M."/>
            <person name="Ribeiro J.M."/>
        </authorList>
    </citation>
    <scope>NUCLEOTIDE SEQUENCE</scope>
    <source>
        <tissue evidence="2">Salivary gland</tissue>
    </source>
</reference>
<proteinExistence type="evidence at transcript level"/>
<dbReference type="EMBL" id="EF633916">
    <property type="protein sequence ID" value="ABR23433.1"/>
    <property type="molecule type" value="mRNA"/>
</dbReference>
<feature type="chain" id="PRO_5002700186" evidence="1">
    <location>
        <begin position="22"/>
        <end position="106"/>
    </location>
</feature>
<organism evidence="2">
    <name type="scientific">Ornithodoros parkeri</name>
    <name type="common">Soft tick</name>
    <name type="synonym">Argasid tick</name>
    <dbReference type="NCBI Taxonomy" id="140564"/>
    <lineage>
        <taxon>Eukaryota</taxon>
        <taxon>Metazoa</taxon>
        <taxon>Ecdysozoa</taxon>
        <taxon>Arthropoda</taxon>
        <taxon>Chelicerata</taxon>
        <taxon>Arachnida</taxon>
        <taxon>Acari</taxon>
        <taxon>Parasitiformes</taxon>
        <taxon>Ixodida</taxon>
        <taxon>Ixodoidea</taxon>
        <taxon>Argasidae</taxon>
        <taxon>Ornithodorinae</taxon>
        <taxon>Ornithodoros</taxon>
    </lineage>
</organism>
<keyword evidence="1" id="KW-0732">Signal</keyword>
<accession>A6N9V0</accession>
<evidence type="ECO:0000313" key="2">
    <source>
        <dbReference type="EMBL" id="ABR23433.1"/>
    </source>
</evidence>
<evidence type="ECO:0000256" key="1">
    <source>
        <dbReference type="SAM" id="SignalP"/>
    </source>
</evidence>
<dbReference type="AlphaFoldDB" id="A6N9V0"/>
<name>A6N9V0_ORNPR</name>
<protein>
    <submittedName>
        <fullName evidence="2">Putative salivary secreted protein</fullName>
    </submittedName>
</protein>